<sequence>MPSSNPLAFLRPLYDIAVWQFLLMSGQKSKRLRTGQPDHVKFTFGMHKVVANFICKLLEFQAFNHLKQKILETEAKQATGNWSFGEQATDKMIHWCQDQWRRKRPCLPDTATPFADNEPMTVTWNTNIPVCFNCGIPCTNCMEELNEDMPMEMSTARALMSYEE</sequence>
<comment type="caution">
    <text evidence="1">The sequence shown here is derived from an EMBL/GenBank/DDBJ whole genome shotgun (WGS) entry which is preliminary data.</text>
</comment>
<accession>A0ABN8SBA2</accession>
<protein>
    <submittedName>
        <fullName evidence="1">Uncharacterized protein</fullName>
    </submittedName>
</protein>
<organism evidence="1 2">
    <name type="scientific">Porites evermanni</name>
    <dbReference type="NCBI Taxonomy" id="104178"/>
    <lineage>
        <taxon>Eukaryota</taxon>
        <taxon>Metazoa</taxon>
        <taxon>Cnidaria</taxon>
        <taxon>Anthozoa</taxon>
        <taxon>Hexacorallia</taxon>
        <taxon>Scleractinia</taxon>
        <taxon>Fungiina</taxon>
        <taxon>Poritidae</taxon>
        <taxon>Porites</taxon>
    </lineage>
</organism>
<dbReference type="EMBL" id="CALNXI010002475">
    <property type="protein sequence ID" value="CAH3188091.1"/>
    <property type="molecule type" value="Genomic_DNA"/>
</dbReference>
<keyword evidence="2" id="KW-1185">Reference proteome</keyword>
<evidence type="ECO:0000313" key="2">
    <source>
        <dbReference type="Proteomes" id="UP001159427"/>
    </source>
</evidence>
<proteinExistence type="predicted"/>
<reference evidence="1 2" key="1">
    <citation type="submission" date="2022-05" db="EMBL/GenBank/DDBJ databases">
        <authorList>
            <consortium name="Genoscope - CEA"/>
            <person name="William W."/>
        </authorList>
    </citation>
    <scope>NUCLEOTIDE SEQUENCE [LARGE SCALE GENOMIC DNA]</scope>
</reference>
<gene>
    <name evidence="1" type="ORF">PEVE_00018132</name>
</gene>
<feature type="non-terminal residue" evidence="1">
    <location>
        <position position="164"/>
    </location>
</feature>
<evidence type="ECO:0000313" key="1">
    <source>
        <dbReference type="EMBL" id="CAH3188091.1"/>
    </source>
</evidence>
<dbReference type="Proteomes" id="UP001159427">
    <property type="component" value="Unassembled WGS sequence"/>
</dbReference>
<name>A0ABN8SBA2_9CNID</name>